<organism evidence="2 3">
    <name type="scientific">Canavalia gladiata</name>
    <name type="common">Sword bean</name>
    <name type="synonym">Dolichos gladiatus</name>
    <dbReference type="NCBI Taxonomy" id="3824"/>
    <lineage>
        <taxon>Eukaryota</taxon>
        <taxon>Viridiplantae</taxon>
        <taxon>Streptophyta</taxon>
        <taxon>Embryophyta</taxon>
        <taxon>Tracheophyta</taxon>
        <taxon>Spermatophyta</taxon>
        <taxon>Magnoliopsida</taxon>
        <taxon>eudicotyledons</taxon>
        <taxon>Gunneridae</taxon>
        <taxon>Pentapetalae</taxon>
        <taxon>rosids</taxon>
        <taxon>fabids</taxon>
        <taxon>Fabales</taxon>
        <taxon>Fabaceae</taxon>
        <taxon>Papilionoideae</taxon>
        <taxon>50 kb inversion clade</taxon>
        <taxon>NPAAA clade</taxon>
        <taxon>indigoferoid/millettioid clade</taxon>
        <taxon>Phaseoleae</taxon>
        <taxon>Canavalia</taxon>
    </lineage>
</organism>
<sequence>MKILIFLLLWLQRFRYSTGQIRFEYVCGHSSPNTDRPETIIFVGTCNMDIAGIAFCTPKISFYTPGSSDFQQKQKPHPSENHMHNPAFGILKWENYWLRIVTFRCLAL</sequence>
<proteinExistence type="predicted"/>
<keyword evidence="3" id="KW-1185">Reference proteome</keyword>
<reference evidence="2 3" key="1">
    <citation type="submission" date="2024-01" db="EMBL/GenBank/DDBJ databases">
        <title>The genomes of 5 underutilized Papilionoideae crops provide insights into root nodulation and disease resistanc.</title>
        <authorList>
            <person name="Jiang F."/>
        </authorList>
    </citation>
    <scope>NUCLEOTIDE SEQUENCE [LARGE SCALE GENOMIC DNA]</scope>
    <source>
        <strain evidence="2">LVBAO_FW01</strain>
        <tissue evidence="2">Leaves</tissue>
    </source>
</reference>
<gene>
    <name evidence="2" type="ORF">VNO77_23735</name>
</gene>
<protein>
    <submittedName>
        <fullName evidence="2">Uncharacterized protein</fullName>
    </submittedName>
</protein>
<keyword evidence="1" id="KW-0732">Signal</keyword>
<dbReference type="AlphaFoldDB" id="A0AAN9L4Y5"/>
<comment type="caution">
    <text evidence="2">The sequence shown here is derived from an EMBL/GenBank/DDBJ whole genome shotgun (WGS) entry which is preliminary data.</text>
</comment>
<feature type="chain" id="PRO_5042957583" evidence="1">
    <location>
        <begin position="20"/>
        <end position="108"/>
    </location>
</feature>
<name>A0AAN9L4Y5_CANGL</name>
<evidence type="ECO:0000256" key="1">
    <source>
        <dbReference type="SAM" id="SignalP"/>
    </source>
</evidence>
<feature type="signal peptide" evidence="1">
    <location>
        <begin position="1"/>
        <end position="19"/>
    </location>
</feature>
<evidence type="ECO:0000313" key="2">
    <source>
        <dbReference type="EMBL" id="KAK7329565.1"/>
    </source>
</evidence>
<dbReference type="EMBL" id="JAYMYQ010000005">
    <property type="protein sequence ID" value="KAK7329565.1"/>
    <property type="molecule type" value="Genomic_DNA"/>
</dbReference>
<accession>A0AAN9L4Y5</accession>
<dbReference type="Proteomes" id="UP001367508">
    <property type="component" value="Unassembled WGS sequence"/>
</dbReference>
<evidence type="ECO:0000313" key="3">
    <source>
        <dbReference type="Proteomes" id="UP001367508"/>
    </source>
</evidence>